<evidence type="ECO:0000256" key="1">
    <source>
        <dbReference type="SAM" id="Phobius"/>
    </source>
</evidence>
<dbReference type="Proteomes" id="UP000197092">
    <property type="component" value="Chromosome 1"/>
</dbReference>
<feature type="transmembrane region" description="Helical" evidence="1">
    <location>
        <begin position="128"/>
        <end position="148"/>
    </location>
</feature>
<dbReference type="EMBL" id="CP018308">
    <property type="protein sequence ID" value="ASI90807.1"/>
    <property type="molecule type" value="Genomic_DNA"/>
</dbReference>
<keyword evidence="1" id="KW-0812">Transmembrane</keyword>
<proteinExistence type="predicted"/>
<gene>
    <name evidence="2" type="ORF">BSZ05_13970</name>
</gene>
<feature type="transmembrane region" description="Helical" evidence="1">
    <location>
        <begin position="21"/>
        <end position="37"/>
    </location>
</feature>
<organism evidence="2 3">
    <name type="scientific">Vibrio mediterranei</name>
    <dbReference type="NCBI Taxonomy" id="689"/>
    <lineage>
        <taxon>Bacteria</taxon>
        <taxon>Pseudomonadati</taxon>
        <taxon>Pseudomonadota</taxon>
        <taxon>Gammaproteobacteria</taxon>
        <taxon>Vibrionales</taxon>
        <taxon>Vibrionaceae</taxon>
        <taxon>Vibrio</taxon>
    </lineage>
</organism>
<protein>
    <submittedName>
        <fullName evidence="2">Uncharacterized protein</fullName>
    </submittedName>
</protein>
<feature type="transmembrane region" description="Helical" evidence="1">
    <location>
        <begin position="63"/>
        <end position="88"/>
    </location>
</feature>
<dbReference type="KEGG" id="vsh:BSZ05_13970"/>
<name>A0AAN1KNV2_9VIBR</name>
<dbReference type="RefSeq" id="WP_088877234.1">
    <property type="nucleotide sequence ID" value="NZ_CP018308.1"/>
</dbReference>
<feature type="transmembrane region" description="Helical" evidence="1">
    <location>
        <begin position="95"/>
        <end position="116"/>
    </location>
</feature>
<keyword evidence="1" id="KW-0472">Membrane</keyword>
<sequence>MLDFSLFLPKQVDNTYVGNKVALWFFYILTAITLWRSQHHLFAADGGAQSIATIPLDTYSSEAASTVIGIFALWGLSQLIIGFIYLVVCLRYKALIPLMYFLGVIEYGMRAFYIGAHKPIETSGDAPGALINLPFMLLFTLMLVLSLWRKSKVDD</sequence>
<evidence type="ECO:0000313" key="3">
    <source>
        <dbReference type="Proteomes" id="UP000197092"/>
    </source>
</evidence>
<dbReference type="AlphaFoldDB" id="A0AAN1KNV2"/>
<accession>A0AAN1KNV2</accession>
<keyword evidence="1" id="KW-1133">Transmembrane helix</keyword>
<reference evidence="3" key="1">
    <citation type="submission" date="2016-12" db="EMBL/GenBank/DDBJ databases">
        <title>Comparative genomic analysis reveals the diversity, evolution, and environmental adaptation strategies of the genus Vibrio.</title>
        <authorList>
            <person name="Lin H."/>
            <person name="Wang X."/>
            <person name="Zhang X.-H."/>
        </authorList>
    </citation>
    <scope>NUCLEOTIDE SEQUENCE [LARGE SCALE GENOMIC DNA]</scope>
    <source>
        <strain evidence="3">QT6D1</strain>
    </source>
</reference>
<evidence type="ECO:0000313" key="2">
    <source>
        <dbReference type="EMBL" id="ASI90807.1"/>
    </source>
</evidence>